<organism evidence="2 3">
    <name type="scientific">Luteimonas salinisoli</name>
    <dbReference type="NCBI Taxonomy" id="2752307"/>
    <lineage>
        <taxon>Bacteria</taxon>
        <taxon>Pseudomonadati</taxon>
        <taxon>Pseudomonadota</taxon>
        <taxon>Gammaproteobacteria</taxon>
        <taxon>Lysobacterales</taxon>
        <taxon>Lysobacteraceae</taxon>
        <taxon>Luteimonas</taxon>
    </lineage>
</organism>
<feature type="transmembrane region" description="Helical" evidence="1">
    <location>
        <begin position="76"/>
        <end position="96"/>
    </location>
</feature>
<keyword evidence="1" id="KW-0812">Transmembrane</keyword>
<reference evidence="2 3" key="1">
    <citation type="submission" date="2020-07" db="EMBL/GenBank/DDBJ databases">
        <title>Luteimonas sp. SJ-92.</title>
        <authorList>
            <person name="Huang X.-X."/>
            <person name="Xu L."/>
            <person name="Sun J.-Q."/>
        </authorList>
    </citation>
    <scope>NUCLEOTIDE SEQUENCE [LARGE SCALE GENOMIC DNA]</scope>
    <source>
        <strain evidence="2 3">SJ-92</strain>
    </source>
</reference>
<feature type="transmembrane region" description="Helical" evidence="1">
    <location>
        <begin position="43"/>
        <end position="64"/>
    </location>
</feature>
<evidence type="ECO:0000313" key="2">
    <source>
        <dbReference type="EMBL" id="NZA25246.1"/>
    </source>
</evidence>
<dbReference type="RefSeq" id="WP_180677053.1">
    <property type="nucleotide sequence ID" value="NZ_JACCKA010000019.1"/>
</dbReference>
<protein>
    <submittedName>
        <fullName evidence="2">Uncharacterized protein</fullName>
    </submittedName>
</protein>
<comment type="caution">
    <text evidence="2">The sequence shown here is derived from an EMBL/GenBank/DDBJ whole genome shotgun (WGS) entry which is preliminary data.</text>
</comment>
<evidence type="ECO:0000256" key="1">
    <source>
        <dbReference type="SAM" id="Phobius"/>
    </source>
</evidence>
<name>A0A853J7W2_9GAMM</name>
<dbReference type="Proteomes" id="UP000578091">
    <property type="component" value="Unassembled WGS sequence"/>
</dbReference>
<dbReference type="AlphaFoldDB" id="A0A853J7W2"/>
<keyword evidence="3" id="KW-1185">Reference proteome</keyword>
<sequence>MSQTLQNTPQRLALAVAAGLASFGMLTGLFVATMLVHYRAIDFAYLSFALLRIAAISTLVAAVASMSGRYLRSRAAAVLFGAVAGLIGGVAFVAAAA</sequence>
<dbReference type="EMBL" id="JACCKA010000019">
    <property type="protein sequence ID" value="NZA25246.1"/>
    <property type="molecule type" value="Genomic_DNA"/>
</dbReference>
<keyword evidence="1" id="KW-1133">Transmembrane helix</keyword>
<accession>A0A853J7W2</accession>
<feature type="transmembrane region" description="Helical" evidence="1">
    <location>
        <begin position="12"/>
        <end position="37"/>
    </location>
</feature>
<keyword evidence="1" id="KW-0472">Membrane</keyword>
<gene>
    <name evidence="2" type="ORF">H0E84_02535</name>
</gene>
<evidence type="ECO:0000313" key="3">
    <source>
        <dbReference type="Proteomes" id="UP000578091"/>
    </source>
</evidence>
<proteinExistence type="predicted"/>